<gene>
    <name evidence="2" type="ORF">FK529_09365</name>
</gene>
<dbReference type="Gene3D" id="3.40.630.30">
    <property type="match status" value="1"/>
</dbReference>
<name>A0A5C5R8G3_9ACTN</name>
<evidence type="ECO:0000259" key="1">
    <source>
        <dbReference type="PROSITE" id="PS51186"/>
    </source>
</evidence>
<dbReference type="InterPro" id="IPR016181">
    <property type="entry name" value="Acyl_CoA_acyltransferase"/>
</dbReference>
<keyword evidence="3" id="KW-1185">Reference proteome</keyword>
<evidence type="ECO:0000313" key="2">
    <source>
        <dbReference type="EMBL" id="TWS19399.1"/>
    </source>
</evidence>
<dbReference type="InterPro" id="IPR000182">
    <property type="entry name" value="GNAT_dom"/>
</dbReference>
<accession>A0A5C5R8G3</accession>
<evidence type="ECO:0000313" key="3">
    <source>
        <dbReference type="Proteomes" id="UP000317291"/>
    </source>
</evidence>
<proteinExistence type="predicted"/>
<comment type="caution">
    <text evidence="2">The sequence shown here is derived from an EMBL/GenBank/DDBJ whole genome shotgun (WGS) entry which is preliminary data.</text>
</comment>
<dbReference type="GO" id="GO:0016747">
    <property type="term" value="F:acyltransferase activity, transferring groups other than amino-acyl groups"/>
    <property type="evidence" value="ECO:0007669"/>
    <property type="project" value="InterPro"/>
</dbReference>
<protein>
    <submittedName>
        <fullName evidence="2">GNAT family N-acetyltransferase</fullName>
    </submittedName>
</protein>
<keyword evidence="2" id="KW-0808">Transferase</keyword>
<dbReference type="PROSITE" id="PS51186">
    <property type="entry name" value="GNAT"/>
    <property type="match status" value="1"/>
</dbReference>
<dbReference type="SUPFAM" id="SSF55729">
    <property type="entry name" value="Acyl-CoA N-acyltransferases (Nat)"/>
    <property type="match status" value="1"/>
</dbReference>
<feature type="domain" description="N-acetyltransferase" evidence="1">
    <location>
        <begin position="135"/>
        <end position="265"/>
    </location>
</feature>
<organism evidence="2 3">
    <name type="scientific">Tsukamurella asaccharolytica</name>
    <dbReference type="NCBI Taxonomy" id="2592067"/>
    <lineage>
        <taxon>Bacteria</taxon>
        <taxon>Bacillati</taxon>
        <taxon>Actinomycetota</taxon>
        <taxon>Actinomycetes</taxon>
        <taxon>Mycobacteriales</taxon>
        <taxon>Tsukamurellaceae</taxon>
        <taxon>Tsukamurella</taxon>
    </lineage>
</organism>
<sequence>MRGSEVNPLVGRESTIADAHRDRTALPSAPVCHDLLVTERSVLADPVNSSLSGPHTRFRLSAGRIQRYHPDVSVFYGHPRELTEEDYADVARLTGPDRIASLRDRAAPLPAGWSVVETIGLVQYDGSAVETAPEPEAVRLTAADVPEMTALVERTKPGPFLPRTIELGTYLGIRGADGALVAMAGERMHPQGWTEISAVCTAPEARGRGLASRLIRAVAHGIRERGDLPFLHTSDDNPAQKLYDAMGFHHTRTVPLEIVHVGAIR</sequence>
<dbReference type="OrthoDB" id="9797456at2"/>
<dbReference type="Pfam" id="PF08445">
    <property type="entry name" value="FR47"/>
    <property type="match status" value="1"/>
</dbReference>
<dbReference type="AlphaFoldDB" id="A0A5C5R8G3"/>
<dbReference type="CDD" id="cd04301">
    <property type="entry name" value="NAT_SF"/>
    <property type="match status" value="1"/>
</dbReference>
<dbReference type="EMBL" id="VIGW01000004">
    <property type="protein sequence ID" value="TWS19399.1"/>
    <property type="molecule type" value="Genomic_DNA"/>
</dbReference>
<dbReference type="Proteomes" id="UP000317291">
    <property type="component" value="Unassembled WGS sequence"/>
</dbReference>
<reference evidence="2 3" key="1">
    <citation type="submission" date="2019-06" db="EMBL/GenBank/DDBJ databases">
        <title>Tsukamurella conjunctivitidis sp. nov., Tsukamurella assacharolytica sp. nov. and Tsukamurella sputae sp. nov. isolated from patients with conjunctivitis, bacteraemia (lymphoma) and respiratory infection (sputum) in Hong Kong.</title>
        <authorList>
            <person name="Teng J.L.L."/>
            <person name="Lee H.H."/>
            <person name="Fong J.Y.H."/>
            <person name="Fok K.M.N."/>
            <person name="Lau S.K.P."/>
            <person name="Woo P.C.Y."/>
        </authorList>
    </citation>
    <scope>NUCLEOTIDE SEQUENCE [LARGE SCALE GENOMIC DNA]</scope>
    <source>
        <strain evidence="2 3">HKU71</strain>
    </source>
</reference>
<dbReference type="InterPro" id="IPR013653">
    <property type="entry name" value="GCN5-like_dom"/>
</dbReference>